<name>A0A5B8S049_9SPHN</name>
<feature type="signal peptide" evidence="1">
    <location>
        <begin position="1"/>
        <end position="22"/>
    </location>
</feature>
<dbReference type="EMBL" id="CP042345">
    <property type="protein sequence ID" value="QEA14960.1"/>
    <property type="molecule type" value="Genomic_DNA"/>
</dbReference>
<dbReference type="KEGG" id="ngf:FRF71_01755"/>
<proteinExistence type="predicted"/>
<dbReference type="AlphaFoldDB" id="A0A5B8S049"/>
<sequence length="308" mass="34009">MIRALKLILAASALVAPSLVLAQAVEEKNLVSGKQKLDPASGYIFIQANYRTFGTFLRVPDDSTRAEHKKDWDEAFAKAQKKYPSKVKDWEAEVAIAKQTRKAPPEPPVEPTPENFSIDPIELRDTVSFGPMFIYNKDEVASRFNYLTAVKPGTYIYYGPVLMQPGGITGGQCFCMGTVRFEVKPGVITDLGNFLIAAPDAVKDWDVASADAWRRAEEKAAKKGEPVDMPGAGRPKLAYGVPDSLKALPAVQAEFHAHGKLNNYYALMFTRIPPIQGVLAYRRDTVIDLRTGQDVPNPVIKTQVKIKK</sequence>
<evidence type="ECO:0000313" key="2">
    <source>
        <dbReference type="EMBL" id="QEA14960.1"/>
    </source>
</evidence>
<dbReference type="Proteomes" id="UP000321172">
    <property type="component" value="Chromosome"/>
</dbReference>
<accession>A0A5B8S049</accession>
<feature type="chain" id="PRO_5022890562" evidence="1">
    <location>
        <begin position="23"/>
        <end position="308"/>
    </location>
</feature>
<evidence type="ECO:0000256" key="1">
    <source>
        <dbReference type="SAM" id="SignalP"/>
    </source>
</evidence>
<evidence type="ECO:0000313" key="3">
    <source>
        <dbReference type="Proteomes" id="UP000321172"/>
    </source>
</evidence>
<keyword evidence="3" id="KW-1185">Reference proteome</keyword>
<dbReference type="OrthoDB" id="7503769at2"/>
<gene>
    <name evidence="2" type="ORF">FRF71_01755</name>
</gene>
<keyword evidence="1" id="KW-0732">Signal</keyword>
<organism evidence="2 3">
    <name type="scientific">Novosphingobium ginsenosidimutans</name>
    <dbReference type="NCBI Taxonomy" id="1176536"/>
    <lineage>
        <taxon>Bacteria</taxon>
        <taxon>Pseudomonadati</taxon>
        <taxon>Pseudomonadota</taxon>
        <taxon>Alphaproteobacteria</taxon>
        <taxon>Sphingomonadales</taxon>
        <taxon>Sphingomonadaceae</taxon>
        <taxon>Novosphingobium</taxon>
    </lineage>
</organism>
<dbReference type="RefSeq" id="WP_147088941.1">
    <property type="nucleotide sequence ID" value="NZ_BAABJD010000002.1"/>
</dbReference>
<protein>
    <submittedName>
        <fullName evidence="2">Uncharacterized protein</fullName>
    </submittedName>
</protein>
<reference evidence="2 3" key="1">
    <citation type="journal article" date="2013" name="J. Microbiol. Biotechnol.">
        <title>Novosphingobium ginsenosidimutans sp. nov., with the ability to convert ginsenoside.</title>
        <authorList>
            <person name="Kim J.K."/>
            <person name="He D."/>
            <person name="Liu Q.M."/>
            <person name="Park H.Y."/>
            <person name="Jung M.S."/>
            <person name="Yoon M.H."/>
            <person name="Kim S.C."/>
            <person name="Im W.T."/>
        </authorList>
    </citation>
    <scope>NUCLEOTIDE SEQUENCE [LARGE SCALE GENOMIC DNA]</scope>
    <source>
        <strain evidence="2 3">FW-6</strain>
    </source>
</reference>